<dbReference type="GO" id="GO:0006310">
    <property type="term" value="P:DNA recombination"/>
    <property type="evidence" value="ECO:0007669"/>
    <property type="project" value="UniProtKB-KW"/>
</dbReference>
<evidence type="ECO:0000256" key="3">
    <source>
        <dbReference type="ARBA" id="ARBA00023125"/>
    </source>
</evidence>
<dbReference type="InterPro" id="IPR013762">
    <property type="entry name" value="Integrase-like_cat_sf"/>
</dbReference>
<dbReference type="Pfam" id="PF22022">
    <property type="entry name" value="Phage_int_M"/>
    <property type="match status" value="1"/>
</dbReference>
<dbReference type="eggNOG" id="COG0582">
    <property type="taxonomic scope" value="Bacteria"/>
</dbReference>
<dbReference type="Gene3D" id="1.10.443.10">
    <property type="entry name" value="Intergrase catalytic core"/>
    <property type="match status" value="1"/>
</dbReference>
<evidence type="ECO:0000259" key="5">
    <source>
        <dbReference type="PROSITE" id="PS51898"/>
    </source>
</evidence>
<dbReference type="GO" id="GO:0003677">
    <property type="term" value="F:DNA binding"/>
    <property type="evidence" value="ECO:0007669"/>
    <property type="project" value="UniProtKB-KW"/>
</dbReference>
<keyword evidence="3" id="KW-0238">DNA-binding</keyword>
<keyword evidence="7" id="KW-1185">Reference proteome</keyword>
<proteinExistence type="inferred from homology"/>
<dbReference type="AlphaFoldDB" id="Q74H29"/>
<dbReference type="EMBL" id="AE017180">
    <property type="protein sequence ID" value="AAR33399.1"/>
    <property type="molecule type" value="Genomic_DNA"/>
</dbReference>
<dbReference type="InterPro" id="IPR002104">
    <property type="entry name" value="Integrase_catalytic"/>
</dbReference>
<evidence type="ECO:0000256" key="1">
    <source>
        <dbReference type="ARBA" id="ARBA00008857"/>
    </source>
</evidence>
<evidence type="ECO:0000313" key="6">
    <source>
        <dbReference type="EMBL" id="AAR33399.1"/>
    </source>
</evidence>
<dbReference type="OrthoDB" id="9775880at2"/>
<name>Q74H29_GEOSL</name>
<keyword evidence="4" id="KW-0233">DNA recombination</keyword>
<dbReference type="STRING" id="243231.GSU0064"/>
<dbReference type="InterPro" id="IPR025166">
    <property type="entry name" value="Integrase_DNA_bind_dom"/>
</dbReference>
<dbReference type="FunCoup" id="Q74H29">
    <property type="interactions" value="129"/>
</dbReference>
<dbReference type="Gene3D" id="3.30.160.390">
    <property type="entry name" value="Integrase, DNA-binding domain"/>
    <property type="match status" value="1"/>
</dbReference>
<gene>
    <name evidence="6" type="ordered locus">GSU0064</name>
</gene>
<dbReference type="PANTHER" id="PTHR30629">
    <property type="entry name" value="PROPHAGE INTEGRASE"/>
    <property type="match status" value="1"/>
</dbReference>
<accession>Q74H29</accession>
<dbReference type="EnsemblBacteria" id="AAR33399">
    <property type="protein sequence ID" value="AAR33399"/>
    <property type="gene ID" value="GSU0064"/>
</dbReference>
<protein>
    <submittedName>
        <fullName evidence="6">Integrase, bacteriophage P4-type</fullName>
    </submittedName>
</protein>
<evidence type="ECO:0000313" key="7">
    <source>
        <dbReference type="Proteomes" id="UP000000577"/>
    </source>
</evidence>
<reference evidence="6 7" key="1">
    <citation type="journal article" date="2003" name="Science">
        <title>Genome of Geobacter sulfurreducens: metal reduction in subsurface environments.</title>
        <authorList>
            <person name="Methe B.A."/>
            <person name="Nelson K.E."/>
            <person name="Eisen J.A."/>
            <person name="Paulsen I.T."/>
            <person name="Nelson W."/>
            <person name="Heidelberg J.F."/>
            <person name="Wu D."/>
            <person name="Wu M."/>
            <person name="Ward N."/>
            <person name="Beanan M.J."/>
            <person name="Dodson R.J."/>
            <person name="Madupu R."/>
            <person name="Brinkac L.M."/>
            <person name="Daugherty S.C."/>
            <person name="DeBoy R.T."/>
            <person name="Durkin A.S."/>
            <person name="Gwinn M."/>
            <person name="Kolonay J.F."/>
            <person name="Sullivan S.A."/>
            <person name="Haft D.H."/>
            <person name="Selengut J."/>
            <person name="Davidsen T.M."/>
            <person name="Zafar N."/>
            <person name="White O."/>
            <person name="Tran B."/>
            <person name="Romero C."/>
            <person name="Forberger H.A."/>
            <person name="Weidman J."/>
            <person name="Khouri H."/>
            <person name="Feldblyum T.V."/>
            <person name="Utterback T.R."/>
            <person name="Van Aken S.E."/>
            <person name="Lovley D.R."/>
            <person name="Fraser C.M."/>
        </authorList>
    </citation>
    <scope>NUCLEOTIDE SEQUENCE [LARGE SCALE GENOMIC DNA]</scope>
    <source>
        <strain evidence="7">ATCC 51573 / DSM 12127 / PCA</strain>
    </source>
</reference>
<organism evidence="6 7">
    <name type="scientific">Geobacter sulfurreducens (strain ATCC 51573 / DSM 12127 / PCA)</name>
    <dbReference type="NCBI Taxonomy" id="243231"/>
    <lineage>
        <taxon>Bacteria</taxon>
        <taxon>Pseudomonadati</taxon>
        <taxon>Thermodesulfobacteriota</taxon>
        <taxon>Desulfuromonadia</taxon>
        <taxon>Geobacterales</taxon>
        <taxon>Geobacteraceae</taxon>
        <taxon>Geobacter</taxon>
    </lineage>
</organism>
<reference evidence="6 7" key="2">
    <citation type="journal article" date="2012" name="BMC Genomics">
        <title>Comparative genomic analysis of Geobacter sulfurreducens KN400, a strain with enhanced capacity for extracellular electron transfer and electricity production.</title>
        <authorList>
            <person name="Butler J.E."/>
            <person name="Young N.D."/>
            <person name="Aklujkar M."/>
            <person name="Lovley D.R."/>
        </authorList>
    </citation>
    <scope>NUCLEOTIDE SEQUENCE [LARGE SCALE GENOMIC DNA]</scope>
    <source>
        <strain evidence="7">ATCC 51573 / DSM 12127 / PCA</strain>
    </source>
</reference>
<dbReference type="SUPFAM" id="SSF56349">
    <property type="entry name" value="DNA breaking-rejoining enzymes"/>
    <property type="match status" value="1"/>
</dbReference>
<dbReference type="Gene3D" id="1.10.150.130">
    <property type="match status" value="1"/>
</dbReference>
<dbReference type="InterPro" id="IPR010998">
    <property type="entry name" value="Integrase_recombinase_N"/>
</dbReference>
<dbReference type="InterPro" id="IPR053876">
    <property type="entry name" value="Phage_int_M"/>
</dbReference>
<dbReference type="RefSeq" id="WP_010940741.1">
    <property type="nucleotide sequence ID" value="NC_002939.5"/>
</dbReference>
<dbReference type="InterPro" id="IPR011010">
    <property type="entry name" value="DNA_brk_join_enz"/>
</dbReference>
<sequence length="439" mass="50368">MARQSTKFSDKFLRALKPQEKPYDIREGDGFGVRVFPSGARSFFYMYHFDGKRRFLNLGKYPQLSLADARQKHRDAVSQHAKGIDPLAATQEQKRERREAITVADLIDEYVKNWAKVYKVERSATEDERALSKDVLPYWGKRKAKDIKRTDAIALLERIVRRGSPGQARNILKVGRKMYEFAIERKYVEANPFSRISKAVPATMPRTRSRVLTESEIKYIWSAIDKSAGSDETKRALKLILVTAQRPGEVIGMHRREIDGEWWTIPPERIKTEKDRTRSNSVGPQPHRVYLSPLALELIGDKDGYIFESPRGGAMDSKALSHVVHAAPLVPELVRDTEGHVFAGPCGPVAAKALMQLLEKEIAYPDKEKYYGLTRWTPHDLRRTARTRMSAINIPTRHAERVLNHTLPGIQKTYDLYRYDPQKKAALTKWAAYLEELLR</sequence>
<dbReference type="InterPro" id="IPR050808">
    <property type="entry name" value="Phage_Integrase"/>
</dbReference>
<dbReference type="GO" id="GO:0015074">
    <property type="term" value="P:DNA integration"/>
    <property type="evidence" value="ECO:0007669"/>
    <property type="project" value="UniProtKB-KW"/>
</dbReference>
<dbReference type="InterPro" id="IPR038488">
    <property type="entry name" value="Integrase_DNA-bd_sf"/>
</dbReference>
<dbReference type="PROSITE" id="PS51898">
    <property type="entry name" value="TYR_RECOMBINASE"/>
    <property type="match status" value="1"/>
</dbReference>
<dbReference type="Pfam" id="PF13356">
    <property type="entry name" value="Arm-DNA-bind_3"/>
    <property type="match status" value="1"/>
</dbReference>
<keyword evidence="2" id="KW-0229">DNA integration</keyword>
<dbReference type="PATRIC" id="fig|243231.5.peg.63"/>
<feature type="domain" description="Tyr recombinase" evidence="5">
    <location>
        <begin position="207"/>
        <end position="432"/>
    </location>
</feature>
<dbReference type="PANTHER" id="PTHR30629:SF2">
    <property type="entry name" value="PROPHAGE INTEGRASE INTS-RELATED"/>
    <property type="match status" value="1"/>
</dbReference>
<dbReference type="CDD" id="cd00801">
    <property type="entry name" value="INT_P4_C"/>
    <property type="match status" value="1"/>
</dbReference>
<dbReference type="HOGENOM" id="CLU_027562_0_0_7"/>
<comment type="similarity">
    <text evidence="1">Belongs to the 'phage' integrase family.</text>
</comment>
<dbReference type="InParanoid" id="Q74H29"/>
<evidence type="ECO:0000256" key="2">
    <source>
        <dbReference type="ARBA" id="ARBA00022908"/>
    </source>
</evidence>
<dbReference type="Proteomes" id="UP000000577">
    <property type="component" value="Chromosome"/>
</dbReference>
<dbReference type="KEGG" id="gsu:GSU0064"/>
<evidence type="ECO:0000256" key="4">
    <source>
        <dbReference type="ARBA" id="ARBA00023172"/>
    </source>
</evidence>